<evidence type="ECO:0000256" key="1">
    <source>
        <dbReference type="ARBA" id="ARBA00022651"/>
    </source>
</evidence>
<comment type="caution">
    <text evidence="4">The sequence shown here is derived from an EMBL/GenBank/DDBJ whole genome shotgun (WGS) entry which is preliminary data.</text>
</comment>
<proteinExistence type="predicted"/>
<gene>
    <name evidence="4" type="ORF">CFR71_11630</name>
</gene>
<dbReference type="EMBL" id="NOXG01000016">
    <property type="protein sequence ID" value="PYD75022.1"/>
    <property type="molecule type" value="Genomic_DNA"/>
</dbReference>
<accession>A0A318QCP6</accession>
<dbReference type="Gene3D" id="2.115.10.20">
    <property type="entry name" value="Glycosyl hydrolase domain, family 43"/>
    <property type="match status" value="1"/>
</dbReference>
<evidence type="ECO:0000256" key="2">
    <source>
        <dbReference type="ARBA" id="ARBA00023277"/>
    </source>
</evidence>
<dbReference type="PANTHER" id="PTHR43772:SF2">
    <property type="entry name" value="PUTATIVE (AFU_ORTHOLOGUE AFUA_2G04480)-RELATED"/>
    <property type="match status" value="1"/>
</dbReference>
<keyword evidence="1" id="KW-0624">Polysaccharide degradation</keyword>
<dbReference type="GO" id="GO:0016740">
    <property type="term" value="F:transferase activity"/>
    <property type="evidence" value="ECO:0007669"/>
    <property type="project" value="UniProtKB-KW"/>
</dbReference>
<evidence type="ECO:0000313" key="5">
    <source>
        <dbReference type="Proteomes" id="UP000247609"/>
    </source>
</evidence>
<dbReference type="Pfam" id="PF24793">
    <property type="entry name" value="GINT1_N"/>
    <property type="match status" value="1"/>
</dbReference>
<dbReference type="AlphaFoldDB" id="A0A318QCP6"/>
<dbReference type="GO" id="GO:0045493">
    <property type="term" value="P:xylan catabolic process"/>
    <property type="evidence" value="ECO:0007669"/>
    <property type="project" value="UniProtKB-KW"/>
</dbReference>
<dbReference type="InterPro" id="IPR023296">
    <property type="entry name" value="Glyco_hydro_beta-prop_sf"/>
</dbReference>
<dbReference type="RefSeq" id="WP_110531298.1">
    <property type="nucleotide sequence ID" value="NZ_NOXG01000016.1"/>
</dbReference>
<feature type="domain" description="Glucosamine inositolphosphorylceramide transferase 1 N-terminal" evidence="3">
    <location>
        <begin position="42"/>
        <end position="243"/>
    </location>
</feature>
<sequence length="307" mass="34393">MGLGRTDIWRTGIVHAPMAQILRDGGVAGHEVTWLDNPGRFRFIADPFGVWRDGRLYLFAEAYDYRVKVGRIDVFVFDRDLTLLEHCPVLNEPWHLSYPVMVHDTDGTLYMMPESGKSGQQHLYRAIDFPYRWERVADFCFPGAIVDASPIFHDGRWWLFYAPWGQCATDRISLLHVAWAERLTGPWHPHPGNPVRRDIRSTRPGGTPIVTETGLVLPTQDCARTYGGAITPLHVTLLTPDRFGAEAGPPLTPPPAFAPYDDGMHTLSAAGDVTLIDVKHTDPSVAGRAIVELDRLVLRRARRAVGL</sequence>
<keyword evidence="1" id="KW-0858">Xylan degradation</keyword>
<organism evidence="4 5">
    <name type="scientific">Novacetimonas pomaceti</name>
    <dbReference type="NCBI Taxonomy" id="2021998"/>
    <lineage>
        <taxon>Bacteria</taxon>
        <taxon>Pseudomonadati</taxon>
        <taxon>Pseudomonadota</taxon>
        <taxon>Alphaproteobacteria</taxon>
        <taxon>Acetobacterales</taxon>
        <taxon>Acetobacteraceae</taxon>
        <taxon>Novacetimonas</taxon>
    </lineage>
</organism>
<keyword evidence="2" id="KW-0119">Carbohydrate metabolism</keyword>
<dbReference type="SUPFAM" id="SSF75005">
    <property type="entry name" value="Arabinanase/levansucrase/invertase"/>
    <property type="match status" value="1"/>
</dbReference>
<evidence type="ECO:0000259" key="3">
    <source>
        <dbReference type="Pfam" id="PF24793"/>
    </source>
</evidence>
<protein>
    <submittedName>
        <fullName evidence="4">Formyl transferase</fullName>
    </submittedName>
</protein>
<evidence type="ECO:0000313" key="4">
    <source>
        <dbReference type="EMBL" id="PYD75022.1"/>
    </source>
</evidence>
<reference evidence="4 5" key="1">
    <citation type="submission" date="2017-07" db="EMBL/GenBank/DDBJ databases">
        <title>A draft genome sequence of Komagataeibacter sp. T5K1.</title>
        <authorList>
            <person name="Skraban J."/>
            <person name="Cleenwerck I."/>
            <person name="Vandamme P."/>
            <person name="Trcek J."/>
        </authorList>
    </citation>
    <scope>NUCLEOTIDE SEQUENCE [LARGE SCALE GENOMIC DNA]</scope>
    <source>
        <strain evidence="4 5">T5K1</strain>
    </source>
</reference>
<dbReference type="PANTHER" id="PTHR43772">
    <property type="entry name" value="ENDO-1,4-BETA-XYLANASE"/>
    <property type="match status" value="1"/>
</dbReference>
<dbReference type="Proteomes" id="UP000247609">
    <property type="component" value="Unassembled WGS sequence"/>
</dbReference>
<name>A0A318QCP6_9PROT</name>
<keyword evidence="4" id="KW-0808">Transferase</keyword>
<dbReference type="InterPro" id="IPR052176">
    <property type="entry name" value="Glycosyl_Hydrlase_43_Enz"/>
</dbReference>
<dbReference type="InterPro" id="IPR056442">
    <property type="entry name" value="GINT1_N"/>
</dbReference>